<evidence type="ECO:0000256" key="3">
    <source>
        <dbReference type="RuleBase" id="RU000363"/>
    </source>
</evidence>
<dbReference type="SUPFAM" id="SSF51735">
    <property type="entry name" value="NAD(P)-binding Rossmann-fold domains"/>
    <property type="match status" value="1"/>
</dbReference>
<reference evidence="4 5" key="1">
    <citation type="submission" date="2024-09" db="EMBL/GenBank/DDBJ databases">
        <authorList>
            <person name="Sun Q."/>
            <person name="Mori K."/>
        </authorList>
    </citation>
    <scope>NUCLEOTIDE SEQUENCE [LARGE SCALE GENOMIC DNA]</scope>
    <source>
        <strain evidence="4 5">JCM 12520</strain>
    </source>
</reference>
<comment type="similarity">
    <text evidence="1 3">Belongs to the short-chain dehydrogenases/reductases (SDR) family.</text>
</comment>
<comment type="caution">
    <text evidence="4">The sequence shown here is derived from an EMBL/GenBank/DDBJ whole genome shotgun (WGS) entry which is preliminary data.</text>
</comment>
<evidence type="ECO:0000313" key="5">
    <source>
        <dbReference type="Proteomes" id="UP001589619"/>
    </source>
</evidence>
<dbReference type="PRINTS" id="PR00080">
    <property type="entry name" value="SDRFAMILY"/>
</dbReference>
<dbReference type="InterPro" id="IPR002347">
    <property type="entry name" value="SDR_fam"/>
</dbReference>
<dbReference type="Proteomes" id="UP001589619">
    <property type="component" value="Unassembled WGS sequence"/>
</dbReference>
<keyword evidence="5" id="KW-1185">Reference proteome</keyword>
<dbReference type="PANTHER" id="PTHR44196">
    <property type="entry name" value="DEHYDROGENASE/REDUCTASE SDR FAMILY MEMBER 7B"/>
    <property type="match status" value="1"/>
</dbReference>
<dbReference type="InterPro" id="IPR020904">
    <property type="entry name" value="Sc_DH/Rdtase_CS"/>
</dbReference>
<keyword evidence="2" id="KW-0560">Oxidoreductase</keyword>
<dbReference type="RefSeq" id="WP_344903523.1">
    <property type="nucleotide sequence ID" value="NZ_BAAAYO010000001.1"/>
</dbReference>
<dbReference type="PANTHER" id="PTHR44196:SF1">
    <property type="entry name" value="DEHYDROGENASE_REDUCTASE SDR FAMILY MEMBER 7B"/>
    <property type="match status" value="1"/>
</dbReference>
<evidence type="ECO:0000256" key="2">
    <source>
        <dbReference type="ARBA" id="ARBA00023002"/>
    </source>
</evidence>
<dbReference type="PRINTS" id="PR00081">
    <property type="entry name" value="GDHRDH"/>
</dbReference>
<sequence>MNPSGHTILITGGASGIGLALTEQFLKHGNKVIVAGRSESKLSEVKARYPDVQVIPCDISRDSDRGRLVKWLNEEHSDLSVLINNAGIQYNYAFTDWNVQEADRTRTIQEETDINLTAPIKLIAQLLPLLARHPQAAIVNVSSGLGIVPKKSAPVYCATKAGLHLFTKALRYQLESTPVRVFEVIPPLVDTEMTRNRGKRKLSAEQLAAEFWRAYRRDRLEIAIGKVKLLNWMNRFAPAVAEAILKNS</sequence>
<protein>
    <submittedName>
        <fullName evidence="4">SDR family oxidoreductase</fullName>
    </submittedName>
</protein>
<organism evidence="4 5">
    <name type="scientific">Paenibacillus hodogayensis</name>
    <dbReference type="NCBI Taxonomy" id="279208"/>
    <lineage>
        <taxon>Bacteria</taxon>
        <taxon>Bacillati</taxon>
        <taxon>Bacillota</taxon>
        <taxon>Bacilli</taxon>
        <taxon>Bacillales</taxon>
        <taxon>Paenibacillaceae</taxon>
        <taxon>Paenibacillus</taxon>
    </lineage>
</organism>
<dbReference type="PROSITE" id="PS00061">
    <property type="entry name" value="ADH_SHORT"/>
    <property type="match status" value="1"/>
</dbReference>
<accession>A0ABV5VWK9</accession>
<dbReference type="EMBL" id="JBHMAG010000012">
    <property type="protein sequence ID" value="MFB9752701.1"/>
    <property type="molecule type" value="Genomic_DNA"/>
</dbReference>
<evidence type="ECO:0000256" key="1">
    <source>
        <dbReference type="ARBA" id="ARBA00006484"/>
    </source>
</evidence>
<gene>
    <name evidence="4" type="ORF">ACFFNY_14135</name>
</gene>
<proteinExistence type="inferred from homology"/>
<evidence type="ECO:0000313" key="4">
    <source>
        <dbReference type="EMBL" id="MFB9752701.1"/>
    </source>
</evidence>
<name>A0ABV5VWK9_9BACL</name>
<dbReference type="Gene3D" id="3.40.50.720">
    <property type="entry name" value="NAD(P)-binding Rossmann-like Domain"/>
    <property type="match status" value="1"/>
</dbReference>
<dbReference type="InterPro" id="IPR036291">
    <property type="entry name" value="NAD(P)-bd_dom_sf"/>
</dbReference>
<dbReference type="Pfam" id="PF00106">
    <property type="entry name" value="adh_short"/>
    <property type="match status" value="1"/>
</dbReference>